<evidence type="ECO:0000313" key="1">
    <source>
        <dbReference type="EMBL" id="BDT62412.1"/>
    </source>
</evidence>
<proteinExistence type="predicted"/>
<protein>
    <submittedName>
        <fullName evidence="1">Uncharacterized protein</fullName>
    </submittedName>
</protein>
<reference evidence="1" key="1">
    <citation type="submission" date="2022-10" db="EMBL/GenBank/DDBJ databases">
        <title>Genome sequences of endogenous nimaviruses in decapod crustaceans.</title>
        <authorList>
            <person name="Kawato S."/>
            <person name="Nozaki R."/>
            <person name="Kondo H."/>
            <person name="Hirono I."/>
        </authorList>
    </citation>
    <scope>NUCLEOTIDE SEQUENCE</scope>
    <source>
        <strain evidence="1">Okinawa2016</strain>
    </source>
</reference>
<organism evidence="1">
    <name type="scientific">Melicertus latisulcatus majanivirus</name>
    <dbReference type="NCBI Taxonomy" id="2984277"/>
    <lineage>
        <taxon>Viruses</taxon>
        <taxon>Viruses incertae sedis</taxon>
        <taxon>Naldaviricetes</taxon>
        <taxon>Nimaviridae</taxon>
    </lineage>
</organism>
<accession>A0A9C7CEY6</accession>
<name>A0A9C7CEY6_9VIRU</name>
<dbReference type="EMBL" id="LC738874">
    <property type="protein sequence ID" value="BDT62412.1"/>
    <property type="molecule type" value="Genomic_DNA"/>
</dbReference>
<sequence>MGEPHDMEKLTLYQKKLNLLIGKFNSDIEKLLDLITVKDDYLQKFNNFKTVLNNTLMCGKGTNDDFTAIFNTIKGNLISNSRNDIEMDDVQSESDNGDDDNELNPLIIPLPETFEIRHEIHNSLHNINRNTTLDPSDQESIEDVIMCDHNVVSEYIKSQKEATRLQIDKWKDRINEVYFTTNNSLRYILNGLKYMNSKIEGLYESDVNSILKKDNVRFTYHIETIKEWCEKRKRQFTMVSVDNR</sequence>